<proteinExistence type="predicted"/>
<evidence type="ECO:0000256" key="1">
    <source>
        <dbReference type="ARBA" id="ARBA00022603"/>
    </source>
</evidence>
<dbReference type="SUPFAM" id="SSF53335">
    <property type="entry name" value="S-adenosyl-L-methionine-dependent methyltransferases"/>
    <property type="match status" value="1"/>
</dbReference>
<dbReference type="GO" id="GO:0005840">
    <property type="term" value="C:ribosome"/>
    <property type="evidence" value="ECO:0007669"/>
    <property type="project" value="UniProtKB-KW"/>
</dbReference>
<evidence type="ECO:0000313" key="5">
    <source>
        <dbReference type="EMBL" id="SER27334.1"/>
    </source>
</evidence>
<dbReference type="GO" id="GO:0016274">
    <property type="term" value="F:protein-arginine N-methyltransferase activity"/>
    <property type="evidence" value="ECO:0007669"/>
    <property type="project" value="InterPro"/>
</dbReference>
<evidence type="ECO:0000256" key="3">
    <source>
        <dbReference type="ARBA" id="ARBA00022691"/>
    </source>
</evidence>
<dbReference type="EMBL" id="FOGI01000002">
    <property type="protein sequence ID" value="SER27334.1"/>
    <property type="molecule type" value="Genomic_DNA"/>
</dbReference>
<keyword evidence="6" id="KW-1185">Reference proteome</keyword>
<dbReference type="InterPro" id="IPR055135">
    <property type="entry name" value="PRMT_dom"/>
</dbReference>
<dbReference type="Gene3D" id="2.70.160.11">
    <property type="entry name" value="Hnrnp arginine n-methyltransferase1"/>
    <property type="match status" value="1"/>
</dbReference>
<reference evidence="6" key="1">
    <citation type="submission" date="2016-10" db="EMBL/GenBank/DDBJ databases">
        <authorList>
            <person name="Varghese N."/>
            <person name="Submissions S."/>
        </authorList>
    </citation>
    <scope>NUCLEOTIDE SEQUENCE [LARGE SCALE GENOMIC DNA]</scope>
    <source>
        <strain evidence="6">DSM 44260</strain>
    </source>
</reference>
<evidence type="ECO:0000259" key="4">
    <source>
        <dbReference type="Pfam" id="PF22528"/>
    </source>
</evidence>
<dbReference type="PANTHER" id="PTHR11006:SF4">
    <property type="entry name" value="PROTEIN ARGININE N-METHYLTRANSFERASE 7"/>
    <property type="match status" value="1"/>
</dbReference>
<dbReference type="Proteomes" id="UP000199051">
    <property type="component" value="Unassembled WGS sequence"/>
</dbReference>
<dbReference type="CDD" id="cd02440">
    <property type="entry name" value="AdoMet_MTases"/>
    <property type="match status" value="1"/>
</dbReference>
<dbReference type="InterPro" id="IPR025799">
    <property type="entry name" value="Arg_MeTrfase"/>
</dbReference>
<dbReference type="Pfam" id="PF22528">
    <property type="entry name" value="PRMT_C"/>
    <property type="match status" value="1"/>
</dbReference>
<dbReference type="AlphaFoldDB" id="A0A1H9MUG0"/>
<dbReference type="Pfam" id="PF06325">
    <property type="entry name" value="PrmA"/>
    <property type="match status" value="1"/>
</dbReference>
<gene>
    <name evidence="5" type="ORF">SAMN04487818_102342</name>
</gene>
<keyword evidence="2 5" id="KW-0808">Transferase</keyword>
<evidence type="ECO:0000313" key="6">
    <source>
        <dbReference type="Proteomes" id="UP000199051"/>
    </source>
</evidence>
<dbReference type="STRING" id="155974.SAMN04487818_102342"/>
<protein>
    <submittedName>
        <fullName evidence="5">Ribosomal protein L11 methyltransferase (PrmA)</fullName>
    </submittedName>
</protein>
<keyword evidence="3" id="KW-0949">S-adenosyl-L-methionine</keyword>
<evidence type="ECO:0000256" key="2">
    <source>
        <dbReference type="ARBA" id="ARBA00022679"/>
    </source>
</evidence>
<dbReference type="PANTHER" id="PTHR11006">
    <property type="entry name" value="PROTEIN ARGININE N-METHYLTRANSFERASE"/>
    <property type="match status" value="1"/>
</dbReference>
<dbReference type="Gene3D" id="3.40.50.150">
    <property type="entry name" value="Vaccinia Virus protein VP39"/>
    <property type="match status" value="1"/>
</dbReference>
<dbReference type="PROSITE" id="PS51678">
    <property type="entry name" value="SAM_MT_PRMT"/>
    <property type="match status" value="1"/>
</dbReference>
<sequence>MTVSESARVPVEDRAPVGAEDRLVVAAAEASHQRAVQAMELNRDAVAALQSDNGGRSAIARVAQRSIPRWHFAMLNDAERNDALAVAVERQVRPGMHVLDIGSGSGLLALMAAQAGAARVTSCEANPILAEIARQVVAAHGMADRVEVVTAMSTDLVVGRDLPRPADVIVSEIVDCGLIGEGLLPTMRHARTHLLAPGGRVLPPSGRLHGALLESEVVAGFNRVTEAAGFDVSAFNVTATIGHFPVRLNTWPHRVLGGYEPLVDFDVQHGDLDDGTRRTALRPETDGTAHGVVAWFEMDLGGGVVLRNSPDNVGSHWMQAFLPFDEPVAVRAGHTIDVEIRWQETQLFAAVH</sequence>
<organism evidence="5 6">
    <name type="scientific">Actinokineospora terrae</name>
    <dbReference type="NCBI Taxonomy" id="155974"/>
    <lineage>
        <taxon>Bacteria</taxon>
        <taxon>Bacillati</taxon>
        <taxon>Actinomycetota</taxon>
        <taxon>Actinomycetes</taxon>
        <taxon>Pseudonocardiales</taxon>
        <taxon>Pseudonocardiaceae</taxon>
        <taxon>Actinokineospora</taxon>
    </lineage>
</organism>
<accession>A0A1H9MUG0</accession>
<dbReference type="GO" id="GO:0032259">
    <property type="term" value="P:methylation"/>
    <property type="evidence" value="ECO:0007669"/>
    <property type="project" value="UniProtKB-KW"/>
</dbReference>
<dbReference type="InterPro" id="IPR029063">
    <property type="entry name" value="SAM-dependent_MTases_sf"/>
</dbReference>
<feature type="domain" description="Protein arginine N-methyltransferase" evidence="4">
    <location>
        <begin position="228"/>
        <end position="344"/>
    </location>
</feature>
<keyword evidence="5" id="KW-0687">Ribonucleoprotein</keyword>
<dbReference type="GO" id="GO:0042054">
    <property type="term" value="F:histone methyltransferase activity"/>
    <property type="evidence" value="ECO:0007669"/>
    <property type="project" value="TreeGrafter"/>
</dbReference>
<keyword evidence="5" id="KW-0689">Ribosomal protein</keyword>
<keyword evidence="1 5" id="KW-0489">Methyltransferase</keyword>
<name>A0A1H9MUG0_9PSEU</name>